<dbReference type="Gene3D" id="2.130.10.10">
    <property type="entry name" value="YVTN repeat-like/Quinoprotein amine dehydrogenase"/>
    <property type="match status" value="1"/>
</dbReference>
<dbReference type="SMART" id="SM00320">
    <property type="entry name" value="WD40"/>
    <property type="match status" value="5"/>
</dbReference>
<dbReference type="InterPro" id="IPR015943">
    <property type="entry name" value="WD40/YVTN_repeat-like_dom_sf"/>
</dbReference>
<keyword evidence="3 6" id="KW-0853">WD repeat</keyword>
<protein>
    <recommendedName>
        <fullName evidence="8">RWD domain-containing protein</fullName>
    </recommendedName>
</protein>
<dbReference type="PROSITE" id="PS50294">
    <property type="entry name" value="WD_REPEATS_REGION"/>
    <property type="match status" value="2"/>
</dbReference>
<dbReference type="InterPro" id="IPR036322">
    <property type="entry name" value="WD40_repeat_dom_sf"/>
</dbReference>
<comment type="subcellular location">
    <subcellularLocation>
        <location evidence="1">Vacuole</location>
    </subcellularLocation>
</comment>
<evidence type="ECO:0000313" key="9">
    <source>
        <dbReference type="EMBL" id="KAH3681786.1"/>
    </source>
</evidence>
<comment type="similarity">
    <text evidence="5">Belongs to the WD repeat WDR59 family.</text>
</comment>
<dbReference type="SUPFAM" id="SSF50978">
    <property type="entry name" value="WD40 repeat-like"/>
    <property type="match status" value="1"/>
</dbReference>
<dbReference type="GO" id="GO:0005774">
    <property type="term" value="C:vacuolar membrane"/>
    <property type="evidence" value="ECO:0007669"/>
    <property type="project" value="TreeGrafter"/>
</dbReference>
<accession>A0A9P8TKL8</accession>
<evidence type="ECO:0000256" key="1">
    <source>
        <dbReference type="ARBA" id="ARBA00004116"/>
    </source>
</evidence>
<dbReference type="GO" id="GO:0034198">
    <property type="term" value="P:cellular response to amino acid starvation"/>
    <property type="evidence" value="ECO:0007669"/>
    <property type="project" value="TreeGrafter"/>
</dbReference>
<dbReference type="PANTHER" id="PTHR46170:SF1">
    <property type="entry name" value="GATOR COMPLEX PROTEIN WDR59"/>
    <property type="match status" value="1"/>
</dbReference>
<evidence type="ECO:0000256" key="7">
    <source>
        <dbReference type="SAM" id="MobiDB-lite"/>
    </source>
</evidence>
<proteinExistence type="inferred from homology"/>
<dbReference type="InterPro" id="IPR001680">
    <property type="entry name" value="WD40_rpt"/>
</dbReference>
<dbReference type="InterPro" id="IPR019775">
    <property type="entry name" value="WD40_repeat_CS"/>
</dbReference>
<dbReference type="PROSITE" id="PS00678">
    <property type="entry name" value="WD_REPEATS_1"/>
    <property type="match status" value="2"/>
</dbReference>
<evidence type="ECO:0000256" key="3">
    <source>
        <dbReference type="ARBA" id="ARBA00022574"/>
    </source>
</evidence>
<dbReference type="Pfam" id="PF05773">
    <property type="entry name" value="RWD"/>
    <property type="match status" value="1"/>
</dbReference>
<evidence type="ECO:0000313" key="10">
    <source>
        <dbReference type="Proteomes" id="UP000774326"/>
    </source>
</evidence>
<name>A0A9P8TKL8_WICPI</name>
<dbReference type="Proteomes" id="UP000774326">
    <property type="component" value="Unassembled WGS sequence"/>
</dbReference>
<evidence type="ECO:0000256" key="2">
    <source>
        <dbReference type="ARBA" id="ARBA00022554"/>
    </source>
</evidence>
<dbReference type="GO" id="GO:0035591">
    <property type="term" value="F:signaling adaptor activity"/>
    <property type="evidence" value="ECO:0007669"/>
    <property type="project" value="TreeGrafter"/>
</dbReference>
<organism evidence="9 10">
    <name type="scientific">Wickerhamomyces pijperi</name>
    <name type="common">Yeast</name>
    <name type="synonym">Pichia pijperi</name>
    <dbReference type="NCBI Taxonomy" id="599730"/>
    <lineage>
        <taxon>Eukaryota</taxon>
        <taxon>Fungi</taxon>
        <taxon>Dikarya</taxon>
        <taxon>Ascomycota</taxon>
        <taxon>Saccharomycotina</taxon>
        <taxon>Saccharomycetes</taxon>
        <taxon>Phaffomycetales</taxon>
        <taxon>Wickerhamomycetaceae</taxon>
        <taxon>Wickerhamomyces</taxon>
    </lineage>
</organism>
<dbReference type="SMART" id="SM00591">
    <property type="entry name" value="RWD"/>
    <property type="match status" value="1"/>
</dbReference>
<dbReference type="OrthoDB" id="311712at2759"/>
<dbReference type="PROSITE" id="PS50082">
    <property type="entry name" value="WD_REPEATS_2"/>
    <property type="match status" value="2"/>
</dbReference>
<comment type="caution">
    <text evidence="9">The sequence shown here is derived from an EMBL/GenBank/DDBJ whole genome shotgun (WGS) entry which is preliminary data.</text>
</comment>
<evidence type="ECO:0000256" key="6">
    <source>
        <dbReference type="PROSITE-ProRule" id="PRU00221"/>
    </source>
</evidence>
<dbReference type="Pfam" id="PF00400">
    <property type="entry name" value="WD40"/>
    <property type="match status" value="2"/>
</dbReference>
<reference evidence="9" key="2">
    <citation type="submission" date="2021-01" db="EMBL/GenBank/DDBJ databases">
        <authorList>
            <person name="Schikora-Tamarit M.A."/>
        </authorList>
    </citation>
    <scope>NUCLEOTIDE SEQUENCE</scope>
    <source>
        <strain evidence="9">CBS2887</strain>
    </source>
</reference>
<feature type="compositionally biased region" description="Acidic residues" evidence="7">
    <location>
        <begin position="590"/>
        <end position="606"/>
    </location>
</feature>
<dbReference type="InterPro" id="IPR006575">
    <property type="entry name" value="RWD_dom"/>
</dbReference>
<feature type="repeat" description="WD" evidence="6">
    <location>
        <begin position="108"/>
        <end position="143"/>
    </location>
</feature>
<dbReference type="CDD" id="cd16488">
    <property type="entry name" value="mRING-H2-C3H3C2_Mio-like"/>
    <property type="match status" value="1"/>
</dbReference>
<feature type="domain" description="RWD" evidence="8">
    <location>
        <begin position="442"/>
        <end position="551"/>
    </location>
</feature>
<keyword evidence="2" id="KW-0926">Vacuole</keyword>
<reference evidence="9" key="1">
    <citation type="journal article" date="2021" name="Open Biol.">
        <title>Shared evolutionary footprints suggest mitochondrial oxidative damage underlies multiple complex I losses in fungi.</title>
        <authorList>
            <person name="Schikora-Tamarit M.A."/>
            <person name="Marcet-Houben M."/>
            <person name="Nosek J."/>
            <person name="Gabaldon T."/>
        </authorList>
    </citation>
    <scope>NUCLEOTIDE SEQUENCE</scope>
    <source>
        <strain evidence="9">CBS2887</strain>
    </source>
</reference>
<evidence type="ECO:0000256" key="5">
    <source>
        <dbReference type="ARBA" id="ARBA00038452"/>
    </source>
</evidence>
<dbReference type="PANTHER" id="PTHR46170">
    <property type="entry name" value="GATOR COMPLEX PROTEIN WDR59"/>
    <property type="match status" value="1"/>
</dbReference>
<dbReference type="AlphaFoldDB" id="A0A9P8TKL8"/>
<dbReference type="EMBL" id="JAEUBG010004206">
    <property type="protein sequence ID" value="KAH3681786.1"/>
    <property type="molecule type" value="Genomic_DNA"/>
</dbReference>
<gene>
    <name evidence="9" type="ORF">WICPIJ_007225</name>
</gene>
<dbReference type="PROSITE" id="PS50908">
    <property type="entry name" value="RWD"/>
    <property type="match status" value="1"/>
</dbReference>
<dbReference type="GO" id="GO:1904263">
    <property type="term" value="P:positive regulation of TORC1 signaling"/>
    <property type="evidence" value="ECO:0007669"/>
    <property type="project" value="TreeGrafter"/>
</dbReference>
<feature type="repeat" description="WD" evidence="6">
    <location>
        <begin position="195"/>
        <end position="230"/>
    </location>
</feature>
<keyword evidence="4" id="KW-0677">Repeat</keyword>
<dbReference type="InterPro" id="IPR049566">
    <property type="entry name" value="WDR59_RTC1-like_RING_Znf"/>
</dbReference>
<feature type="region of interest" description="Disordered" evidence="7">
    <location>
        <begin position="581"/>
        <end position="606"/>
    </location>
</feature>
<dbReference type="InterPro" id="IPR049567">
    <property type="entry name" value="WDR59-like"/>
</dbReference>
<dbReference type="Pfam" id="PF17120">
    <property type="entry name" value="zf-RING_16"/>
    <property type="match status" value="1"/>
</dbReference>
<keyword evidence="10" id="KW-1185">Reference proteome</keyword>
<evidence type="ECO:0000256" key="4">
    <source>
        <dbReference type="ARBA" id="ARBA00022737"/>
    </source>
</evidence>
<evidence type="ECO:0000259" key="8">
    <source>
        <dbReference type="PROSITE" id="PS50908"/>
    </source>
</evidence>
<sequence>MIISTPYDSSTFGNSLSLRVDNGVGSISINPSGRDVVLAGRRGIYVVDLDDPFSPPRWLHHLTSWEVADVQWSPHLHDKPSSVISTSNQKALIWNLARSGDEAIEMVLHGHSRAITDINFHPSNPDLVATCSVDTFVLAWDTRAPKRPVYAVEDWRAGASQVKWNYQNPNLLASAHNNYFYVWDLRNSFKPIHKVYAHDRKINGVDFSRTNENELISCSNDQTVKFWDLSKDVQKPQSVINTDFPVWKARNLPFGEGCAVIPLRGGNNSIYVAKKPVPDAPNVQLDPQAVFKGHTDRVTDFLWRSRNHTDTAYDDREFQLVTWSKDCDLKLWGVNEDLYPKLNHRRGKPIPQPYSPYSYTTYREEPPQRDTVKPFASNSSFSLNLTHNEMFVSGRTDQKNATDHLNWISGVRIGRSAYNANQMTETNSDYNSFEQILDNLGEEVSVIGHKFPKVKFEKISVSTGVLILSLAGPWNVTNPDDLIYLRVEIKFPQAYPSQPPVFKIEENRELTKESRVEILTDLSEITSIYSRHDKFSLEICLRYLMGDRMDVSKLEAEITAQQDQGHLNDIYNLPPNIDDLDSLPSSSDHEVEEYYGDDNDSTDGELGDDELVPGLQMTQTLTNDSNKMFDSTPIPKGCGAVWSRQGKLVCFFMPKNSQAFNEGHDDSRKTLMKFDHTKQVLFDNDELSDGSLSDDFNDILRKDLSSRRRIPGVFRIQNFNQSFSGAGSSIHAATETVRTGVSSTYQRSQIEAEDDDQPTKNVVAVFDFSDLIPTKYDLADEYKVVGDTAEALSLYNSEICAKYGYTELSDTWRVLSTVFSTDFDWGVHPLGKTWLIKELMTYYERLGDVQMLAMMTCIIEVSTAQLKEARAAVEPDIFKPLVKEHNSYTNNMTYQRDYRLRSMSSNESTYRLPFSRSSSVVTKENERSINVKIEMFNEVQMGFMEDEKQKLKNDFDLLGEDQYSKFNDYRSEYANILYAWGFILRRAEILKFNFDTNATVHVLHDEEFQTKLKVPKADKVCVYCGLKVARRIFVCFNCDHAQHTDCGQIWWAENDECPTGCGCHCMEH</sequence>
<dbReference type="GO" id="GO:0035859">
    <property type="term" value="C:Seh1-associated complex"/>
    <property type="evidence" value="ECO:0007669"/>
    <property type="project" value="TreeGrafter"/>
</dbReference>